<comment type="caution">
    <text evidence="3">The sequence shown here is derived from an EMBL/GenBank/DDBJ whole genome shotgun (WGS) entry which is preliminary data.</text>
</comment>
<dbReference type="RefSeq" id="WP_342159180.1">
    <property type="nucleotide sequence ID" value="NZ_JBCDNA010000001.1"/>
</dbReference>
<dbReference type="InterPro" id="IPR036034">
    <property type="entry name" value="PDZ_sf"/>
</dbReference>
<dbReference type="Gene3D" id="2.60.40.3650">
    <property type="match status" value="1"/>
</dbReference>
<dbReference type="InterPro" id="IPR040756">
    <property type="entry name" value="Peptidase_M61_N"/>
</dbReference>
<feature type="domain" description="Peptidase M61 catalytic" evidence="1">
    <location>
        <begin position="297"/>
        <end position="374"/>
    </location>
</feature>
<evidence type="ECO:0000259" key="1">
    <source>
        <dbReference type="Pfam" id="PF05299"/>
    </source>
</evidence>
<dbReference type="InterPro" id="IPR007963">
    <property type="entry name" value="Peptidase_M61_catalytic"/>
</dbReference>
<feature type="domain" description="Peptidase M61 N-terminal" evidence="2">
    <location>
        <begin position="29"/>
        <end position="199"/>
    </location>
</feature>
<name>A0ABU9KYU0_9FLAO</name>
<gene>
    <name evidence="3" type="ORF">AABB81_05605</name>
</gene>
<dbReference type="Proteomes" id="UP001474120">
    <property type="component" value="Unassembled WGS sequence"/>
</dbReference>
<dbReference type="Pfam" id="PF05299">
    <property type="entry name" value="Peptidase_M61"/>
    <property type="match status" value="1"/>
</dbReference>
<evidence type="ECO:0000313" key="3">
    <source>
        <dbReference type="EMBL" id="MEL4455362.1"/>
    </source>
</evidence>
<organism evidence="3 4">
    <name type="scientific">Lutimonas vermicola</name>
    <dbReference type="NCBI Taxonomy" id="414288"/>
    <lineage>
        <taxon>Bacteria</taxon>
        <taxon>Pseudomonadati</taxon>
        <taxon>Bacteroidota</taxon>
        <taxon>Flavobacteriia</taxon>
        <taxon>Flavobacteriales</taxon>
        <taxon>Flavobacteriaceae</taxon>
        <taxon>Lutimonas</taxon>
    </lineage>
</organism>
<dbReference type="EMBL" id="JBCDNA010000001">
    <property type="protein sequence ID" value="MEL4455362.1"/>
    <property type="molecule type" value="Genomic_DNA"/>
</dbReference>
<reference evidence="3 4" key="1">
    <citation type="submission" date="2024-04" db="EMBL/GenBank/DDBJ databases">
        <title>whole genome sequencing of Lutimonas vermicola strain IMCC1616.</title>
        <authorList>
            <person name="Bae S.S."/>
        </authorList>
    </citation>
    <scope>NUCLEOTIDE SEQUENCE [LARGE SCALE GENOMIC DNA]</scope>
    <source>
        <strain evidence="3 4">IMCC1616</strain>
    </source>
</reference>
<evidence type="ECO:0000313" key="4">
    <source>
        <dbReference type="Proteomes" id="UP001474120"/>
    </source>
</evidence>
<proteinExistence type="predicted"/>
<dbReference type="InterPro" id="IPR027268">
    <property type="entry name" value="Peptidase_M4/M1_CTD_sf"/>
</dbReference>
<dbReference type="Gene3D" id="1.10.390.10">
    <property type="entry name" value="Neutral Protease Domain 2"/>
    <property type="match status" value="1"/>
</dbReference>
<evidence type="ECO:0008006" key="5">
    <source>
        <dbReference type="Google" id="ProtNLM"/>
    </source>
</evidence>
<keyword evidence="4" id="KW-1185">Reference proteome</keyword>
<sequence length="603" mass="69299">MKLAYSILIFCLIVLETFPLNAQESVFRYELDLTKKNDAFNVILNAPELGPEDKVYSFVSFAPGVHQPLDFGRFIRLFKVFDKNGEELMVQKISLNDFRILEPEKVARIVYEIDDSFDMSIEHHPVYPMSGTGITKDYTVINTHGVFGYFEKLKDRPIELKLKLNGDPKVGTSLHLNNRGVYEIDSYYQFTDSPILIGDSLSYASVLVDEIKVEAYVHSKNNITASMILEQAQPILNAAKEFIGYSPVDRYTFLFYFADHQDVDQMKVFNFGGALEHSLSSTYALPDNPEYLHFLKDIIAHEFMHILSPLHLHSDVLANFDYSDPVSNDMHVWLYEGVTEWVSYKMQLTNGLVSFRDYLNYLSEKINKSQDYSSDYSLVRISKEWSTDEGNKQYGNIYQLGALTAAMLDLKLLDLSDGKKGLREVYLELISGYGKDKPFDNNEFFDEFVQMTYPQIAQFIESHIKNNTAFDFQELLGVIGVTYIEQRENIDKLPVMGLMWDADKAGNVVIKEFLPEYKGDLLQVGDKIVRVLNKDFNNANYRAIMDSINTMKVGDSYTIDIIRDENKLQITETLYTKIDRHVLVTSDKTSDRALKLRAILQKN</sequence>
<dbReference type="SUPFAM" id="SSF50156">
    <property type="entry name" value="PDZ domain-like"/>
    <property type="match status" value="1"/>
</dbReference>
<dbReference type="Pfam" id="PF17899">
    <property type="entry name" value="Peptidase_M61_N"/>
    <property type="match status" value="1"/>
</dbReference>
<protein>
    <recommendedName>
        <fullName evidence="5">Peptidase M61</fullName>
    </recommendedName>
</protein>
<accession>A0ABU9KYU0</accession>
<evidence type="ECO:0000259" key="2">
    <source>
        <dbReference type="Pfam" id="PF17899"/>
    </source>
</evidence>